<evidence type="ECO:0000256" key="4">
    <source>
        <dbReference type="PROSITE-ProRule" id="PRU00108"/>
    </source>
</evidence>
<dbReference type="InterPro" id="IPR009057">
    <property type="entry name" value="Homeodomain-like_sf"/>
</dbReference>
<dbReference type="PROSITE" id="PS50071">
    <property type="entry name" value="HOMEOBOX_2"/>
    <property type="match status" value="1"/>
</dbReference>
<feature type="compositionally biased region" description="Polar residues" evidence="6">
    <location>
        <begin position="329"/>
        <end position="338"/>
    </location>
</feature>
<dbReference type="Proteomes" id="UP001194468">
    <property type="component" value="Unassembled WGS sequence"/>
</dbReference>
<feature type="region of interest" description="Disordered" evidence="6">
    <location>
        <begin position="1"/>
        <end position="205"/>
    </location>
</feature>
<proteinExistence type="predicted"/>
<dbReference type="PANTHER" id="PTHR24324">
    <property type="entry name" value="HOMEOBOX PROTEIN HHEX"/>
    <property type="match status" value="1"/>
</dbReference>
<feature type="compositionally biased region" description="Polar residues" evidence="6">
    <location>
        <begin position="106"/>
        <end position="119"/>
    </location>
</feature>
<evidence type="ECO:0000256" key="3">
    <source>
        <dbReference type="ARBA" id="ARBA00023242"/>
    </source>
</evidence>
<dbReference type="AlphaFoldDB" id="A0AAD4BVS0"/>
<gene>
    <name evidence="8" type="ORF">L210DRAFT_965585</name>
</gene>
<evidence type="ECO:0000313" key="8">
    <source>
        <dbReference type="EMBL" id="KAF8441474.1"/>
    </source>
</evidence>
<accession>A0AAD4BVS0</accession>
<dbReference type="GO" id="GO:0005634">
    <property type="term" value="C:nucleus"/>
    <property type="evidence" value="ECO:0007669"/>
    <property type="project" value="UniProtKB-SubCell"/>
</dbReference>
<reference evidence="8" key="2">
    <citation type="journal article" date="2020" name="Nat. Commun.">
        <title>Large-scale genome sequencing of mycorrhizal fungi provides insights into the early evolution of symbiotic traits.</title>
        <authorList>
            <person name="Miyauchi S."/>
            <person name="Kiss E."/>
            <person name="Kuo A."/>
            <person name="Drula E."/>
            <person name="Kohler A."/>
            <person name="Sanchez-Garcia M."/>
            <person name="Morin E."/>
            <person name="Andreopoulos B."/>
            <person name="Barry K.W."/>
            <person name="Bonito G."/>
            <person name="Buee M."/>
            <person name="Carver A."/>
            <person name="Chen C."/>
            <person name="Cichocki N."/>
            <person name="Clum A."/>
            <person name="Culley D."/>
            <person name="Crous P.W."/>
            <person name="Fauchery L."/>
            <person name="Girlanda M."/>
            <person name="Hayes R.D."/>
            <person name="Keri Z."/>
            <person name="LaButti K."/>
            <person name="Lipzen A."/>
            <person name="Lombard V."/>
            <person name="Magnuson J."/>
            <person name="Maillard F."/>
            <person name="Murat C."/>
            <person name="Nolan M."/>
            <person name="Ohm R.A."/>
            <person name="Pangilinan J."/>
            <person name="Pereira M.F."/>
            <person name="Perotto S."/>
            <person name="Peter M."/>
            <person name="Pfister S."/>
            <person name="Riley R."/>
            <person name="Sitrit Y."/>
            <person name="Stielow J.B."/>
            <person name="Szollosi G."/>
            <person name="Zifcakova L."/>
            <person name="Stursova M."/>
            <person name="Spatafora J.W."/>
            <person name="Tedersoo L."/>
            <person name="Vaario L.M."/>
            <person name="Yamada A."/>
            <person name="Yan M."/>
            <person name="Wang P."/>
            <person name="Xu J."/>
            <person name="Bruns T."/>
            <person name="Baldrian P."/>
            <person name="Vilgalys R."/>
            <person name="Dunand C."/>
            <person name="Henrissat B."/>
            <person name="Grigoriev I.V."/>
            <person name="Hibbett D."/>
            <person name="Nagy L.G."/>
            <person name="Martin F.M."/>
        </authorList>
    </citation>
    <scope>NUCLEOTIDE SEQUENCE</scope>
    <source>
        <strain evidence="8">BED1</strain>
    </source>
</reference>
<evidence type="ECO:0000256" key="1">
    <source>
        <dbReference type="ARBA" id="ARBA00023125"/>
    </source>
</evidence>
<comment type="subcellular location">
    <subcellularLocation>
        <location evidence="4 5">Nucleus</location>
    </subcellularLocation>
</comment>
<dbReference type="GO" id="GO:0000978">
    <property type="term" value="F:RNA polymerase II cis-regulatory region sequence-specific DNA binding"/>
    <property type="evidence" value="ECO:0007669"/>
    <property type="project" value="TreeGrafter"/>
</dbReference>
<keyword evidence="3 4" id="KW-0539">Nucleus</keyword>
<evidence type="ECO:0000256" key="5">
    <source>
        <dbReference type="RuleBase" id="RU000682"/>
    </source>
</evidence>
<evidence type="ECO:0000313" key="9">
    <source>
        <dbReference type="Proteomes" id="UP001194468"/>
    </source>
</evidence>
<dbReference type="InterPro" id="IPR051000">
    <property type="entry name" value="Homeobox_DNA-bind_prot"/>
</dbReference>
<dbReference type="InterPro" id="IPR001356">
    <property type="entry name" value="HD"/>
</dbReference>
<feature type="region of interest" description="Disordered" evidence="6">
    <location>
        <begin position="310"/>
        <end position="393"/>
    </location>
</feature>
<feature type="compositionally biased region" description="Low complexity" evidence="6">
    <location>
        <begin position="313"/>
        <end position="328"/>
    </location>
</feature>
<dbReference type="InterPro" id="IPR017970">
    <property type="entry name" value="Homeobox_CS"/>
</dbReference>
<keyword evidence="9" id="KW-1185">Reference proteome</keyword>
<name>A0AAD4BVS0_BOLED</name>
<dbReference type="SUPFAM" id="SSF46689">
    <property type="entry name" value="Homeodomain-like"/>
    <property type="match status" value="1"/>
</dbReference>
<dbReference type="Gene3D" id="1.10.10.60">
    <property type="entry name" value="Homeodomain-like"/>
    <property type="match status" value="1"/>
</dbReference>
<dbReference type="SMART" id="SM00389">
    <property type="entry name" value="HOX"/>
    <property type="match status" value="1"/>
</dbReference>
<feature type="compositionally biased region" description="Polar residues" evidence="6">
    <location>
        <begin position="24"/>
        <end position="33"/>
    </location>
</feature>
<evidence type="ECO:0000256" key="6">
    <source>
        <dbReference type="SAM" id="MobiDB-lite"/>
    </source>
</evidence>
<reference evidence="8" key="1">
    <citation type="submission" date="2019-10" db="EMBL/GenBank/DDBJ databases">
        <authorList>
            <consortium name="DOE Joint Genome Institute"/>
            <person name="Kuo A."/>
            <person name="Miyauchi S."/>
            <person name="Kiss E."/>
            <person name="Drula E."/>
            <person name="Kohler A."/>
            <person name="Sanchez-Garcia M."/>
            <person name="Andreopoulos B."/>
            <person name="Barry K.W."/>
            <person name="Bonito G."/>
            <person name="Buee M."/>
            <person name="Carver A."/>
            <person name="Chen C."/>
            <person name="Cichocki N."/>
            <person name="Clum A."/>
            <person name="Culley D."/>
            <person name="Crous P.W."/>
            <person name="Fauchery L."/>
            <person name="Girlanda M."/>
            <person name="Hayes R."/>
            <person name="Keri Z."/>
            <person name="LaButti K."/>
            <person name="Lipzen A."/>
            <person name="Lombard V."/>
            <person name="Magnuson J."/>
            <person name="Maillard F."/>
            <person name="Morin E."/>
            <person name="Murat C."/>
            <person name="Nolan M."/>
            <person name="Ohm R."/>
            <person name="Pangilinan J."/>
            <person name="Pereira M."/>
            <person name="Perotto S."/>
            <person name="Peter M."/>
            <person name="Riley R."/>
            <person name="Sitrit Y."/>
            <person name="Stielow B."/>
            <person name="Szollosi G."/>
            <person name="Zifcakova L."/>
            <person name="Stursova M."/>
            <person name="Spatafora J.W."/>
            <person name="Tedersoo L."/>
            <person name="Vaario L.-M."/>
            <person name="Yamada A."/>
            <person name="Yan M."/>
            <person name="Wang P."/>
            <person name="Xu J."/>
            <person name="Bruns T."/>
            <person name="Baldrian P."/>
            <person name="Vilgalys R."/>
            <person name="Henrissat B."/>
            <person name="Grigoriev I.V."/>
            <person name="Hibbett D."/>
            <person name="Nagy L.G."/>
            <person name="Martin F.M."/>
        </authorList>
    </citation>
    <scope>NUCLEOTIDE SEQUENCE</scope>
    <source>
        <strain evidence="8">BED1</strain>
    </source>
</reference>
<dbReference type="GO" id="GO:0030154">
    <property type="term" value="P:cell differentiation"/>
    <property type="evidence" value="ECO:0007669"/>
    <property type="project" value="TreeGrafter"/>
</dbReference>
<feature type="DNA-binding region" description="Homeobox" evidence="4">
    <location>
        <begin position="258"/>
        <end position="317"/>
    </location>
</feature>
<feature type="domain" description="Homeobox" evidence="7">
    <location>
        <begin position="256"/>
        <end position="316"/>
    </location>
</feature>
<evidence type="ECO:0000256" key="2">
    <source>
        <dbReference type="ARBA" id="ARBA00023155"/>
    </source>
</evidence>
<dbReference type="PANTHER" id="PTHR24324:SF9">
    <property type="entry name" value="HOMEOBOX DOMAIN-CONTAINING PROTEIN"/>
    <property type="match status" value="1"/>
</dbReference>
<comment type="caution">
    <text evidence="8">The sequence shown here is derived from an EMBL/GenBank/DDBJ whole genome shotgun (WGS) entry which is preliminary data.</text>
</comment>
<dbReference type="Pfam" id="PF00046">
    <property type="entry name" value="Homeodomain"/>
    <property type="match status" value="1"/>
</dbReference>
<dbReference type="CDD" id="cd00086">
    <property type="entry name" value="homeodomain"/>
    <property type="match status" value="1"/>
</dbReference>
<dbReference type="GO" id="GO:0000981">
    <property type="term" value="F:DNA-binding transcription factor activity, RNA polymerase II-specific"/>
    <property type="evidence" value="ECO:0007669"/>
    <property type="project" value="InterPro"/>
</dbReference>
<protein>
    <recommendedName>
        <fullName evidence="7">Homeobox domain-containing protein</fullName>
    </recommendedName>
</protein>
<dbReference type="PROSITE" id="PS00027">
    <property type="entry name" value="HOMEOBOX_1"/>
    <property type="match status" value="1"/>
</dbReference>
<keyword evidence="1 4" id="KW-0238">DNA-binding</keyword>
<feature type="compositionally biased region" description="Pro residues" evidence="6">
    <location>
        <begin position="86"/>
        <end position="95"/>
    </location>
</feature>
<organism evidence="8 9">
    <name type="scientific">Boletus edulis BED1</name>
    <dbReference type="NCBI Taxonomy" id="1328754"/>
    <lineage>
        <taxon>Eukaryota</taxon>
        <taxon>Fungi</taxon>
        <taxon>Dikarya</taxon>
        <taxon>Basidiomycota</taxon>
        <taxon>Agaricomycotina</taxon>
        <taxon>Agaricomycetes</taxon>
        <taxon>Agaricomycetidae</taxon>
        <taxon>Boletales</taxon>
        <taxon>Boletineae</taxon>
        <taxon>Boletaceae</taxon>
        <taxon>Boletoideae</taxon>
        <taxon>Boletus</taxon>
    </lineage>
</organism>
<dbReference type="EMBL" id="WHUW01000010">
    <property type="protein sequence ID" value="KAF8441474.1"/>
    <property type="molecule type" value="Genomic_DNA"/>
</dbReference>
<sequence>MTSPRDDRMYGAVAKTRGSPPGGDSQNSGFFQTGQGGRTVLPPLSSAFPTSRSPGPAEYSNAYSSQRSSPPKPEHIPSGYSQWPTSPTPTAPPQHPSSYYEHYDSRYQQPTYSTYTPRASATMPADPQGSRKLPPLSVTAPPVRDDRWQGANYGSVGPHISNYADIRSPTATYPPEYAQFQPHTSYSYPPVPDPRSHPSQHPLHHSHQLSMGAVYSHERGVPAHVEAHGPSPYARGQVTNSVLTQEPASVLVAEEPIIKKKRKRADAAQLKVLNETYGRTAFPSTEERAELARKLDMSARSVQIWFQNKRQSMRQTSRQAASSATSGTHQPFSMSAQSGDVGHSYGGSLSPTTLPPHSFDQRSDARQVVGPDARASAQSRREDDSRKWPSARY</sequence>
<evidence type="ECO:0000259" key="7">
    <source>
        <dbReference type="PROSITE" id="PS50071"/>
    </source>
</evidence>
<keyword evidence="2 4" id="KW-0371">Homeobox</keyword>